<dbReference type="Gene3D" id="3.40.50.300">
    <property type="entry name" value="P-loop containing nucleotide triphosphate hydrolases"/>
    <property type="match status" value="1"/>
</dbReference>
<evidence type="ECO:0000256" key="2">
    <source>
        <dbReference type="ARBA" id="ARBA00022679"/>
    </source>
</evidence>
<dbReference type="AlphaFoldDB" id="A0A8T0FRK3"/>
<dbReference type="SUPFAM" id="SSF52540">
    <property type="entry name" value="P-loop containing nucleoside triphosphate hydrolases"/>
    <property type="match status" value="1"/>
</dbReference>
<reference evidence="4" key="2">
    <citation type="submission" date="2020-06" db="EMBL/GenBank/DDBJ databases">
        <authorList>
            <person name="Sheffer M."/>
        </authorList>
    </citation>
    <scope>NUCLEOTIDE SEQUENCE</scope>
</reference>
<sequence>MKENPEAAVLKMDPFLEEEKFEKPLKDDPEKLNNMLKYSSFNRMKEFFKVSWDQMSGFSEDVRKFNFPYEIKQAFAICQAMMKDSTPSKEKEFFSPVVRKGITGDWKNYFSEDQSKRMDQKFAERMKGTEFQNIWKNYM</sequence>
<keyword evidence="5" id="KW-1185">Reference proteome</keyword>
<evidence type="ECO:0000313" key="4">
    <source>
        <dbReference type="EMBL" id="KAF8793252.1"/>
    </source>
</evidence>
<protein>
    <submittedName>
        <fullName evidence="4">Sulfotransferase family cytosolic 1B member 1 like protein</fullName>
    </submittedName>
</protein>
<dbReference type="InterPro" id="IPR027417">
    <property type="entry name" value="P-loop_NTPase"/>
</dbReference>
<dbReference type="InterPro" id="IPR000863">
    <property type="entry name" value="Sulfotransferase_dom"/>
</dbReference>
<comment type="caution">
    <text evidence="4">The sequence shown here is derived from an EMBL/GenBank/DDBJ whole genome shotgun (WGS) entry which is preliminary data.</text>
</comment>
<dbReference type="EMBL" id="JABXBU010000003">
    <property type="protein sequence ID" value="KAF8793252.1"/>
    <property type="molecule type" value="Genomic_DNA"/>
</dbReference>
<evidence type="ECO:0000259" key="3">
    <source>
        <dbReference type="Pfam" id="PF00685"/>
    </source>
</evidence>
<dbReference type="PANTHER" id="PTHR11783">
    <property type="entry name" value="SULFOTRANSFERASE SULT"/>
    <property type="match status" value="1"/>
</dbReference>
<keyword evidence="2" id="KW-0808">Transferase</keyword>
<proteinExistence type="inferred from homology"/>
<name>A0A8T0FRK3_ARGBR</name>
<feature type="domain" description="Sulfotransferase" evidence="3">
    <location>
        <begin position="82"/>
        <end position="129"/>
    </location>
</feature>
<dbReference type="GO" id="GO:0008146">
    <property type="term" value="F:sulfotransferase activity"/>
    <property type="evidence" value="ECO:0007669"/>
    <property type="project" value="InterPro"/>
</dbReference>
<accession>A0A8T0FRK3</accession>
<gene>
    <name evidence="4" type="ORF">HNY73_004759</name>
</gene>
<comment type="similarity">
    <text evidence="1">Belongs to the sulfotransferase 1 family.</text>
</comment>
<dbReference type="Pfam" id="PF00685">
    <property type="entry name" value="Sulfotransfer_1"/>
    <property type="match status" value="1"/>
</dbReference>
<dbReference type="Proteomes" id="UP000807504">
    <property type="component" value="Unassembled WGS sequence"/>
</dbReference>
<organism evidence="4 5">
    <name type="scientific">Argiope bruennichi</name>
    <name type="common">Wasp spider</name>
    <name type="synonym">Aranea bruennichi</name>
    <dbReference type="NCBI Taxonomy" id="94029"/>
    <lineage>
        <taxon>Eukaryota</taxon>
        <taxon>Metazoa</taxon>
        <taxon>Ecdysozoa</taxon>
        <taxon>Arthropoda</taxon>
        <taxon>Chelicerata</taxon>
        <taxon>Arachnida</taxon>
        <taxon>Araneae</taxon>
        <taxon>Araneomorphae</taxon>
        <taxon>Entelegynae</taxon>
        <taxon>Araneoidea</taxon>
        <taxon>Araneidae</taxon>
        <taxon>Argiope</taxon>
    </lineage>
</organism>
<reference evidence="4" key="1">
    <citation type="journal article" date="2020" name="bioRxiv">
        <title>Chromosome-level reference genome of the European wasp spider Argiope bruennichi: a resource for studies on range expansion and evolutionary adaptation.</title>
        <authorList>
            <person name="Sheffer M.M."/>
            <person name="Hoppe A."/>
            <person name="Krehenwinkel H."/>
            <person name="Uhl G."/>
            <person name="Kuss A.W."/>
            <person name="Jensen L."/>
            <person name="Jensen C."/>
            <person name="Gillespie R.G."/>
            <person name="Hoff K.J."/>
            <person name="Prost S."/>
        </authorList>
    </citation>
    <scope>NUCLEOTIDE SEQUENCE</scope>
</reference>
<evidence type="ECO:0000313" key="5">
    <source>
        <dbReference type="Proteomes" id="UP000807504"/>
    </source>
</evidence>
<evidence type="ECO:0000256" key="1">
    <source>
        <dbReference type="ARBA" id="ARBA00005771"/>
    </source>
</evidence>